<feature type="transmembrane region" description="Helical" evidence="1">
    <location>
        <begin position="60"/>
        <end position="80"/>
    </location>
</feature>
<sequence>MSRMIKLNVVRHIVNLNPFDRLIIVIRLSEFFDQWFRGCYERMAVHASGSGRDCGVCRGFYSGMTVFTIYLIISGMYLVIKGYRLIGRIPNILGGRENQIRNGRDCDERYRKFQCSVIHSYEVPTIWYWKQDFWLCEKLQVNEKERLFLFHLFFETYLRININ</sequence>
<keyword evidence="1" id="KW-0812">Transmembrane</keyword>
<dbReference type="AlphaFoldDB" id="A0A828XZY0"/>
<reference evidence="2" key="1">
    <citation type="submission" date="2012-10" db="EMBL/GenBank/DDBJ databases">
        <authorList>
            <person name="Harkins D.M."/>
            <person name="Durkin A.S."/>
            <person name="Brinkac L.M."/>
            <person name="Selengut J.D."/>
            <person name="Sanka R."/>
            <person name="DePew J."/>
            <person name="Purushe J."/>
            <person name="Picardeau M."/>
            <person name="Werts C."/>
            <person name="Goarant C."/>
            <person name="Vinetz J.M."/>
            <person name="Sutton G.G."/>
            <person name="Nelson W.C."/>
            <person name="Fouts D.E."/>
        </authorList>
    </citation>
    <scope>NUCLEOTIDE SEQUENCE [LARGE SCALE GENOMIC DNA]</scope>
    <source>
        <strain evidence="2">200802841</strain>
    </source>
</reference>
<keyword evidence="1" id="KW-1133">Transmembrane helix</keyword>
<evidence type="ECO:0000313" key="2">
    <source>
        <dbReference type="EMBL" id="EKO52825.1"/>
    </source>
</evidence>
<evidence type="ECO:0000313" key="3">
    <source>
        <dbReference type="Proteomes" id="UP000006339"/>
    </source>
</evidence>
<gene>
    <name evidence="2" type="ORF">LEP1GSC131_3390</name>
</gene>
<organism evidence="2 3">
    <name type="scientific">Leptospira kirschneri str. 200802841</name>
    <dbReference type="NCBI Taxonomy" id="1193047"/>
    <lineage>
        <taxon>Bacteria</taxon>
        <taxon>Pseudomonadati</taxon>
        <taxon>Spirochaetota</taxon>
        <taxon>Spirochaetia</taxon>
        <taxon>Leptospirales</taxon>
        <taxon>Leptospiraceae</taxon>
        <taxon>Leptospira</taxon>
    </lineage>
</organism>
<accession>A0A828XZY0</accession>
<keyword evidence="1" id="KW-0472">Membrane</keyword>
<dbReference type="EMBL" id="AKWH02000016">
    <property type="protein sequence ID" value="EKO52825.1"/>
    <property type="molecule type" value="Genomic_DNA"/>
</dbReference>
<dbReference type="Proteomes" id="UP000006339">
    <property type="component" value="Unassembled WGS sequence"/>
</dbReference>
<name>A0A828XZY0_9LEPT</name>
<protein>
    <submittedName>
        <fullName evidence="2">Uncharacterized protein</fullName>
    </submittedName>
</protein>
<comment type="caution">
    <text evidence="2">The sequence shown here is derived from an EMBL/GenBank/DDBJ whole genome shotgun (WGS) entry which is preliminary data.</text>
</comment>
<keyword evidence="3" id="KW-1185">Reference proteome</keyword>
<evidence type="ECO:0000256" key="1">
    <source>
        <dbReference type="SAM" id="Phobius"/>
    </source>
</evidence>
<proteinExistence type="predicted"/>